<feature type="transmembrane region" description="Helical" evidence="1">
    <location>
        <begin position="54"/>
        <end position="79"/>
    </location>
</feature>
<proteinExistence type="predicted"/>
<reference evidence="2 3" key="1">
    <citation type="submission" date="2020-04" db="EMBL/GenBank/DDBJ databases">
        <authorList>
            <person name="De Canck E."/>
        </authorList>
    </citation>
    <scope>NUCLEOTIDE SEQUENCE [LARGE SCALE GENOMIC DNA]</scope>
    <source>
        <strain evidence="2 3">LMG 3441</strain>
    </source>
</reference>
<dbReference type="AlphaFoldDB" id="A0A6S7A9V7"/>
<feature type="transmembrane region" description="Helical" evidence="1">
    <location>
        <begin position="162"/>
        <end position="182"/>
    </location>
</feature>
<organism evidence="2 3">
    <name type="scientific">Achromobacter kerstersii</name>
    <dbReference type="NCBI Taxonomy" id="1353890"/>
    <lineage>
        <taxon>Bacteria</taxon>
        <taxon>Pseudomonadati</taxon>
        <taxon>Pseudomonadota</taxon>
        <taxon>Betaproteobacteria</taxon>
        <taxon>Burkholderiales</taxon>
        <taxon>Alcaligenaceae</taxon>
        <taxon>Achromobacter</taxon>
    </lineage>
</organism>
<keyword evidence="3" id="KW-1185">Reference proteome</keyword>
<gene>
    <name evidence="2" type="ORF">LMG3441_01586</name>
</gene>
<evidence type="ECO:0000256" key="1">
    <source>
        <dbReference type="SAM" id="Phobius"/>
    </source>
</evidence>
<evidence type="ECO:0000313" key="2">
    <source>
        <dbReference type="EMBL" id="CAB3680894.1"/>
    </source>
</evidence>
<keyword evidence="1" id="KW-0472">Membrane</keyword>
<protein>
    <submittedName>
        <fullName evidence="2">Uncharacterized protein</fullName>
    </submittedName>
</protein>
<accession>A0A6S7A9V7</accession>
<keyword evidence="1" id="KW-1133">Transmembrane helix</keyword>
<feature type="transmembrane region" description="Helical" evidence="1">
    <location>
        <begin position="21"/>
        <end position="42"/>
    </location>
</feature>
<feature type="transmembrane region" description="Helical" evidence="1">
    <location>
        <begin position="115"/>
        <end position="137"/>
    </location>
</feature>
<sequence length="191" mass="21154">MILSQLSRPFAYLAISHPEKRWVDFILPSVLAVLGTGVTWYLNGKVNFFGAGGVVASILGFVQNLPGFYIAALAAIATFGRADIDQEMPGDPPPMLKTRTVNGVANNMRLTRRRFLCLLFAFLTVECVVLTLFSIGLNSLAPAMQEARNEVWFTGARLAATFVYWFLVAQMLIATLWGIYYLGERIHLSDS</sequence>
<dbReference type="Proteomes" id="UP000494269">
    <property type="component" value="Unassembled WGS sequence"/>
</dbReference>
<dbReference type="RefSeq" id="WP_175169320.1">
    <property type="nucleotide sequence ID" value="NZ_CADIJQ010000001.1"/>
</dbReference>
<evidence type="ECO:0000313" key="3">
    <source>
        <dbReference type="Proteomes" id="UP000494269"/>
    </source>
</evidence>
<name>A0A6S7A9V7_9BURK</name>
<dbReference type="EMBL" id="CADIJQ010000001">
    <property type="protein sequence ID" value="CAB3680894.1"/>
    <property type="molecule type" value="Genomic_DNA"/>
</dbReference>
<keyword evidence="1" id="KW-0812">Transmembrane</keyword>